<feature type="compositionally biased region" description="Acidic residues" evidence="1">
    <location>
        <begin position="108"/>
        <end position="121"/>
    </location>
</feature>
<feature type="region of interest" description="Disordered" evidence="1">
    <location>
        <begin position="1"/>
        <end position="122"/>
    </location>
</feature>
<feature type="non-terminal residue" evidence="2">
    <location>
        <position position="151"/>
    </location>
</feature>
<evidence type="ECO:0000256" key="1">
    <source>
        <dbReference type="SAM" id="MobiDB-lite"/>
    </source>
</evidence>
<feature type="compositionally biased region" description="Low complexity" evidence="1">
    <location>
        <begin position="7"/>
        <end position="16"/>
    </location>
</feature>
<feature type="compositionally biased region" description="Basic and acidic residues" evidence="1">
    <location>
        <begin position="77"/>
        <end position="107"/>
    </location>
</feature>
<sequence length="151" mass="17570">MYEDESQMQIEQQEQQKLLKEAEASKTSLNSQKVQDVTTTPAHLQAIQQQDDENIDYVSEIIDEEDEDINQKLNNQQDKDYNEKLKKKDNQEEVNEREKEIEQKIDEGQQDNEQEQEQEQEIDLKKGKVKITVIGVKDVTGVDSNGKSDPF</sequence>
<reference evidence="2 3" key="1">
    <citation type="submission" date="2019-03" db="EMBL/GenBank/DDBJ databases">
        <title>Single cell metagenomics reveals metabolic interactions within the superorganism composed of flagellate Streblomastix strix and complex community of Bacteroidetes bacteria on its surface.</title>
        <authorList>
            <person name="Treitli S.C."/>
            <person name="Kolisko M."/>
            <person name="Husnik F."/>
            <person name="Keeling P."/>
            <person name="Hampl V."/>
        </authorList>
    </citation>
    <scope>NUCLEOTIDE SEQUENCE [LARGE SCALE GENOMIC DNA]</scope>
    <source>
        <strain evidence="2">ST1C</strain>
    </source>
</reference>
<dbReference type="Proteomes" id="UP000324800">
    <property type="component" value="Unassembled WGS sequence"/>
</dbReference>
<dbReference type="EMBL" id="SNRW01042498">
    <property type="protein sequence ID" value="KAA6332030.1"/>
    <property type="molecule type" value="Genomic_DNA"/>
</dbReference>
<gene>
    <name evidence="2" type="ORF">EZS28_053323</name>
</gene>
<proteinExistence type="predicted"/>
<organism evidence="2 3">
    <name type="scientific">Streblomastix strix</name>
    <dbReference type="NCBI Taxonomy" id="222440"/>
    <lineage>
        <taxon>Eukaryota</taxon>
        <taxon>Metamonada</taxon>
        <taxon>Preaxostyla</taxon>
        <taxon>Oxymonadida</taxon>
        <taxon>Streblomastigidae</taxon>
        <taxon>Streblomastix</taxon>
    </lineage>
</organism>
<evidence type="ECO:0000313" key="2">
    <source>
        <dbReference type="EMBL" id="KAA6332030.1"/>
    </source>
</evidence>
<comment type="caution">
    <text evidence="2">The sequence shown here is derived from an EMBL/GenBank/DDBJ whole genome shotgun (WGS) entry which is preliminary data.</text>
</comment>
<feature type="compositionally biased region" description="Polar residues" evidence="1">
    <location>
        <begin position="25"/>
        <end position="49"/>
    </location>
</feature>
<name>A0A5J4RFT8_9EUKA</name>
<protein>
    <submittedName>
        <fullName evidence="2">Uncharacterized protein</fullName>
    </submittedName>
</protein>
<dbReference type="AlphaFoldDB" id="A0A5J4RFT8"/>
<accession>A0A5J4RFT8</accession>
<evidence type="ECO:0000313" key="3">
    <source>
        <dbReference type="Proteomes" id="UP000324800"/>
    </source>
</evidence>
<feature type="compositionally biased region" description="Acidic residues" evidence="1">
    <location>
        <begin position="50"/>
        <end position="68"/>
    </location>
</feature>